<protein>
    <submittedName>
        <fullName evidence="1">Uncharacterized protein</fullName>
    </submittedName>
</protein>
<accession>A0A4P8J075</accession>
<dbReference type="EMBL" id="CP040079">
    <property type="protein sequence ID" value="QCP55108.1"/>
    <property type="molecule type" value="Genomic_DNA"/>
</dbReference>
<reference evidence="1 2" key="1">
    <citation type="submission" date="2019-05" db="EMBL/GenBank/DDBJ databases">
        <title>Burkholderia sp. DHOD12, isolated from subtropical forest soil.</title>
        <authorList>
            <person name="Gao Z.-H."/>
            <person name="Qiu L.-H."/>
        </authorList>
    </citation>
    <scope>NUCLEOTIDE SEQUENCE [LARGE SCALE GENOMIC DNA]</scope>
    <source>
        <strain evidence="1 2">DHOD12</strain>
    </source>
</reference>
<name>A0A4P8J075_9BURK</name>
<gene>
    <name evidence="1" type="ORF">FAZ95_38930</name>
</gene>
<proteinExistence type="predicted"/>
<dbReference type="AlphaFoldDB" id="A0A4P8J075"/>
<organism evidence="1 2">
    <name type="scientific">Trinickia violacea</name>
    <dbReference type="NCBI Taxonomy" id="2571746"/>
    <lineage>
        <taxon>Bacteria</taxon>
        <taxon>Pseudomonadati</taxon>
        <taxon>Pseudomonadota</taxon>
        <taxon>Betaproteobacteria</taxon>
        <taxon>Burkholderiales</taxon>
        <taxon>Burkholderiaceae</taxon>
        <taxon>Trinickia</taxon>
    </lineage>
</organism>
<dbReference type="KEGG" id="tvl:FAZ95_38930"/>
<keyword evidence="2" id="KW-1185">Reference proteome</keyword>
<evidence type="ECO:0000313" key="2">
    <source>
        <dbReference type="Proteomes" id="UP000298656"/>
    </source>
</evidence>
<sequence>MHEHQVRDELLIFLWHIAEVFRRLHYAFSEHGLDVCRLRIHLRCRHGGSNIEGCSGQRTA</sequence>
<evidence type="ECO:0000313" key="1">
    <source>
        <dbReference type="EMBL" id="QCP55108.1"/>
    </source>
</evidence>
<dbReference type="Proteomes" id="UP000298656">
    <property type="component" value="Chromosome 3"/>
</dbReference>